<dbReference type="OrthoDB" id="4682787at2759"/>
<dbReference type="GO" id="GO:0016020">
    <property type="term" value="C:membrane"/>
    <property type="evidence" value="ECO:0007669"/>
    <property type="project" value="UniProtKB-SubCell"/>
</dbReference>
<feature type="transmembrane region" description="Helical" evidence="7">
    <location>
        <begin position="192"/>
        <end position="213"/>
    </location>
</feature>
<comment type="caution">
    <text evidence="9">The sequence shown here is derived from an EMBL/GenBank/DDBJ whole genome shotgun (WGS) entry which is preliminary data.</text>
</comment>
<evidence type="ECO:0000256" key="3">
    <source>
        <dbReference type="ARBA" id="ARBA00022989"/>
    </source>
</evidence>
<dbReference type="Proteomes" id="UP000799439">
    <property type="component" value="Unassembled WGS sequence"/>
</dbReference>
<evidence type="ECO:0000256" key="5">
    <source>
        <dbReference type="ARBA" id="ARBA00038359"/>
    </source>
</evidence>
<dbReference type="AlphaFoldDB" id="A0A9P4MG40"/>
<dbReference type="Pfam" id="PF20684">
    <property type="entry name" value="Fung_rhodopsin"/>
    <property type="match status" value="1"/>
</dbReference>
<evidence type="ECO:0000313" key="9">
    <source>
        <dbReference type="EMBL" id="KAF2151753.1"/>
    </source>
</evidence>
<dbReference type="PANTHER" id="PTHR33048:SF96">
    <property type="entry name" value="INTEGRAL MEMBRANE PROTEIN"/>
    <property type="match status" value="1"/>
</dbReference>
<keyword evidence="2 7" id="KW-0812">Transmembrane</keyword>
<evidence type="ECO:0000256" key="1">
    <source>
        <dbReference type="ARBA" id="ARBA00004141"/>
    </source>
</evidence>
<proteinExistence type="inferred from homology"/>
<name>A0A9P4MG40_9PEZI</name>
<dbReference type="InterPro" id="IPR049326">
    <property type="entry name" value="Rhodopsin_dom_fungi"/>
</dbReference>
<reference evidence="9" key="1">
    <citation type="journal article" date="2020" name="Stud. Mycol.">
        <title>101 Dothideomycetes genomes: a test case for predicting lifestyles and emergence of pathogens.</title>
        <authorList>
            <person name="Haridas S."/>
            <person name="Albert R."/>
            <person name="Binder M."/>
            <person name="Bloem J."/>
            <person name="Labutti K."/>
            <person name="Salamov A."/>
            <person name="Andreopoulos B."/>
            <person name="Baker S."/>
            <person name="Barry K."/>
            <person name="Bills G."/>
            <person name="Bluhm B."/>
            <person name="Cannon C."/>
            <person name="Castanera R."/>
            <person name="Culley D."/>
            <person name="Daum C."/>
            <person name="Ezra D."/>
            <person name="Gonzalez J."/>
            <person name="Henrissat B."/>
            <person name="Kuo A."/>
            <person name="Liang C."/>
            <person name="Lipzen A."/>
            <person name="Lutzoni F."/>
            <person name="Magnuson J."/>
            <person name="Mondo S."/>
            <person name="Nolan M."/>
            <person name="Ohm R."/>
            <person name="Pangilinan J."/>
            <person name="Park H.-J."/>
            <person name="Ramirez L."/>
            <person name="Alfaro M."/>
            <person name="Sun H."/>
            <person name="Tritt A."/>
            <person name="Yoshinaga Y."/>
            <person name="Zwiers L.-H."/>
            <person name="Turgeon B."/>
            <person name="Goodwin S."/>
            <person name="Spatafora J."/>
            <person name="Crous P."/>
            <person name="Grigoriev I."/>
        </authorList>
    </citation>
    <scope>NUCLEOTIDE SEQUENCE</scope>
    <source>
        <strain evidence="9">CBS 260.36</strain>
    </source>
</reference>
<organism evidence="9 10">
    <name type="scientific">Myriangium duriaei CBS 260.36</name>
    <dbReference type="NCBI Taxonomy" id="1168546"/>
    <lineage>
        <taxon>Eukaryota</taxon>
        <taxon>Fungi</taxon>
        <taxon>Dikarya</taxon>
        <taxon>Ascomycota</taxon>
        <taxon>Pezizomycotina</taxon>
        <taxon>Dothideomycetes</taxon>
        <taxon>Dothideomycetidae</taxon>
        <taxon>Myriangiales</taxon>
        <taxon>Myriangiaceae</taxon>
        <taxon>Myriangium</taxon>
    </lineage>
</organism>
<feature type="transmembrane region" description="Helical" evidence="7">
    <location>
        <begin position="225"/>
        <end position="250"/>
    </location>
</feature>
<feature type="domain" description="Rhodopsin" evidence="8">
    <location>
        <begin position="50"/>
        <end position="287"/>
    </location>
</feature>
<keyword evidence="3 7" id="KW-1133">Transmembrane helix</keyword>
<evidence type="ECO:0000256" key="4">
    <source>
        <dbReference type="ARBA" id="ARBA00023136"/>
    </source>
</evidence>
<comment type="similarity">
    <text evidence="5">Belongs to the SAT4 family.</text>
</comment>
<sequence length="373" mass="40386">MLPLHLLARGDSSASGYQASLTKEKLFEGIYGLAHVAEAFLVFIIISVALRMYVRLRITRQFGAEDWSMVVTFVFALAQSGLSIASCYLCLGLWTGKTTVYSYSWTTRCAGIFYVLTMMALKVSLGFFFLNIFSHRKLQTMIIYIIMGSSVVIGFAYWPVGFVTCAEIKAASGYTSACSKAIQTAATALFDVFSMVAIIGDLALAIMAVSAIWEAKLPIPTKLSASALLVLGCIGAVASGIRFGLVVAPASTTAYTQELIDLYKWCLVEIGVCVIAANLVMIRPLFNILLVNLGVMTKPSTTNYGPTTVGGSGGRSRRQANRGLDTEMDEAPLNRNEVKREVTVTISDEEKGSDDHLPQSHSPSFDGIQPRAM</sequence>
<feature type="transmembrane region" description="Helical" evidence="7">
    <location>
        <begin position="262"/>
        <end position="282"/>
    </location>
</feature>
<keyword evidence="4 7" id="KW-0472">Membrane</keyword>
<evidence type="ECO:0000256" key="6">
    <source>
        <dbReference type="SAM" id="MobiDB-lite"/>
    </source>
</evidence>
<accession>A0A9P4MG40</accession>
<feature type="transmembrane region" description="Helical" evidence="7">
    <location>
        <begin position="30"/>
        <end position="50"/>
    </location>
</feature>
<feature type="transmembrane region" description="Helical" evidence="7">
    <location>
        <begin position="142"/>
        <end position="160"/>
    </location>
</feature>
<gene>
    <name evidence="9" type="ORF">K461DRAFT_156385</name>
</gene>
<evidence type="ECO:0000313" key="10">
    <source>
        <dbReference type="Proteomes" id="UP000799439"/>
    </source>
</evidence>
<dbReference type="PANTHER" id="PTHR33048">
    <property type="entry name" value="PTH11-LIKE INTEGRAL MEMBRANE PROTEIN (AFU_ORTHOLOGUE AFUA_5G11245)"/>
    <property type="match status" value="1"/>
</dbReference>
<feature type="transmembrane region" description="Helical" evidence="7">
    <location>
        <begin position="111"/>
        <end position="130"/>
    </location>
</feature>
<keyword evidence="10" id="KW-1185">Reference proteome</keyword>
<feature type="compositionally biased region" description="Basic and acidic residues" evidence="6">
    <location>
        <begin position="336"/>
        <end position="358"/>
    </location>
</feature>
<comment type="subcellular location">
    <subcellularLocation>
        <location evidence="1">Membrane</location>
        <topology evidence="1">Multi-pass membrane protein</topology>
    </subcellularLocation>
</comment>
<feature type="transmembrane region" description="Helical" evidence="7">
    <location>
        <begin position="70"/>
        <end position="91"/>
    </location>
</feature>
<evidence type="ECO:0000256" key="2">
    <source>
        <dbReference type="ARBA" id="ARBA00022692"/>
    </source>
</evidence>
<feature type="region of interest" description="Disordered" evidence="6">
    <location>
        <begin position="324"/>
        <end position="373"/>
    </location>
</feature>
<dbReference type="EMBL" id="ML996087">
    <property type="protein sequence ID" value="KAF2151753.1"/>
    <property type="molecule type" value="Genomic_DNA"/>
</dbReference>
<protein>
    <recommendedName>
        <fullName evidence="8">Rhodopsin domain-containing protein</fullName>
    </recommendedName>
</protein>
<dbReference type="InterPro" id="IPR052337">
    <property type="entry name" value="SAT4-like"/>
</dbReference>
<evidence type="ECO:0000256" key="7">
    <source>
        <dbReference type="SAM" id="Phobius"/>
    </source>
</evidence>
<evidence type="ECO:0000259" key="8">
    <source>
        <dbReference type="Pfam" id="PF20684"/>
    </source>
</evidence>